<dbReference type="GO" id="GO:0005524">
    <property type="term" value="F:ATP binding"/>
    <property type="evidence" value="ECO:0007669"/>
    <property type="project" value="UniProtKB-KW"/>
</dbReference>
<dbReference type="VEuPathDB" id="FungiDB:PLEOSDRAFT_163953"/>
<keyword evidence="3" id="KW-0067">ATP-binding</keyword>
<dbReference type="Gene3D" id="3.30.420.40">
    <property type="match status" value="2"/>
</dbReference>
<feature type="region of interest" description="Disordered" evidence="6">
    <location>
        <begin position="277"/>
        <end position="312"/>
    </location>
</feature>
<keyword evidence="2" id="KW-0547">Nucleotide-binding</keyword>
<evidence type="ECO:0000313" key="8">
    <source>
        <dbReference type="Proteomes" id="UP000027073"/>
    </source>
</evidence>
<protein>
    <recommendedName>
        <fullName evidence="1">non-chaperonin molecular chaperone ATPase</fullName>
        <ecNumber evidence="1">3.6.4.10</ecNumber>
    </recommendedName>
</protein>
<dbReference type="Pfam" id="PF00012">
    <property type="entry name" value="HSP70"/>
    <property type="match status" value="1"/>
</dbReference>
<dbReference type="PROSITE" id="PS00329">
    <property type="entry name" value="HSP70_2"/>
    <property type="match status" value="1"/>
</dbReference>
<dbReference type="InterPro" id="IPR018181">
    <property type="entry name" value="Heat_shock_70_CS"/>
</dbReference>
<dbReference type="EMBL" id="KL198004">
    <property type="protein sequence ID" value="KDQ34154.1"/>
    <property type="molecule type" value="Genomic_DNA"/>
</dbReference>
<sequence>MVTVPLLHVARKGVVGDAAKNAYHSNPKNTVFDAKRLIGRKMDDPDIKRDMKHWPFKVCEKLGKPVITVKYHGADKDFTPEEISAMVLTKMKETAEAYLGEKATHAVVTVPASTKDAGTIAGLQVLRIINEPTAAAIAYGLNKKTGESQIIVYNLGGGTFDVSLLSIDDSVFEVLATDGDTHLGGEDFNNRIIEHFTKQYKKKTGTDISGNLRAMGKLKREVDKAKRTLSLQQSVRIEIESFKDGNDFSKTITHAKFEELNMDLFISDNDNYDNKHGTPSASLNLMPPASSSLNSINSDTDDGLVTPGIGPG</sequence>
<dbReference type="PANTHER" id="PTHR19375">
    <property type="entry name" value="HEAT SHOCK PROTEIN 70KDA"/>
    <property type="match status" value="1"/>
</dbReference>
<dbReference type="STRING" id="1137138.A0A067P1V1"/>
<dbReference type="OrthoDB" id="3257966at2759"/>
<accession>A0A067P1V1</accession>
<evidence type="ECO:0000256" key="2">
    <source>
        <dbReference type="ARBA" id="ARBA00022741"/>
    </source>
</evidence>
<evidence type="ECO:0000256" key="6">
    <source>
        <dbReference type="SAM" id="MobiDB-lite"/>
    </source>
</evidence>
<dbReference type="EC" id="3.6.4.10" evidence="1"/>
<dbReference type="GO" id="GO:0140662">
    <property type="term" value="F:ATP-dependent protein folding chaperone"/>
    <property type="evidence" value="ECO:0007669"/>
    <property type="project" value="InterPro"/>
</dbReference>
<dbReference type="FunFam" id="3.30.30.30:FF:000005">
    <property type="entry name" value="Heat shock protein ssb1"/>
    <property type="match status" value="1"/>
</dbReference>
<dbReference type="AlphaFoldDB" id="A0A067P1V1"/>
<organism evidence="7 8">
    <name type="scientific">Pleurotus ostreatus (strain PC15)</name>
    <name type="common">Oyster mushroom</name>
    <dbReference type="NCBI Taxonomy" id="1137138"/>
    <lineage>
        <taxon>Eukaryota</taxon>
        <taxon>Fungi</taxon>
        <taxon>Dikarya</taxon>
        <taxon>Basidiomycota</taxon>
        <taxon>Agaricomycotina</taxon>
        <taxon>Agaricomycetes</taxon>
        <taxon>Agaricomycetidae</taxon>
        <taxon>Agaricales</taxon>
        <taxon>Pleurotineae</taxon>
        <taxon>Pleurotaceae</taxon>
        <taxon>Pleurotus</taxon>
    </lineage>
</organism>
<dbReference type="InterPro" id="IPR013126">
    <property type="entry name" value="Hsp_70_fam"/>
</dbReference>
<evidence type="ECO:0000256" key="4">
    <source>
        <dbReference type="ARBA" id="ARBA00023186"/>
    </source>
</evidence>
<comment type="catalytic activity">
    <reaction evidence="5">
        <text>ATP + H2O = ADP + phosphate + H(+)</text>
        <dbReference type="Rhea" id="RHEA:13065"/>
        <dbReference type="ChEBI" id="CHEBI:15377"/>
        <dbReference type="ChEBI" id="CHEBI:15378"/>
        <dbReference type="ChEBI" id="CHEBI:30616"/>
        <dbReference type="ChEBI" id="CHEBI:43474"/>
        <dbReference type="ChEBI" id="CHEBI:456216"/>
        <dbReference type="EC" id="3.6.4.10"/>
    </reaction>
</comment>
<dbReference type="InParanoid" id="A0A067P1V1"/>
<evidence type="ECO:0000313" key="7">
    <source>
        <dbReference type="EMBL" id="KDQ34154.1"/>
    </source>
</evidence>
<dbReference type="FunFam" id="3.90.640.10:FF:000002">
    <property type="entry name" value="Heat shock 70 kDa"/>
    <property type="match status" value="1"/>
</dbReference>
<gene>
    <name evidence="7" type="ORF">PLEOSDRAFT_163953</name>
</gene>
<evidence type="ECO:0000256" key="5">
    <source>
        <dbReference type="ARBA" id="ARBA00048056"/>
    </source>
</evidence>
<proteinExistence type="predicted"/>
<keyword evidence="4" id="KW-0143">Chaperone</keyword>
<dbReference type="SUPFAM" id="SSF53067">
    <property type="entry name" value="Actin-like ATPase domain"/>
    <property type="match status" value="2"/>
</dbReference>
<evidence type="ECO:0000256" key="3">
    <source>
        <dbReference type="ARBA" id="ARBA00022840"/>
    </source>
</evidence>
<dbReference type="Gene3D" id="3.90.640.10">
    <property type="entry name" value="Actin, Chain A, domain 4"/>
    <property type="match status" value="1"/>
</dbReference>
<name>A0A067P1V1_PLEO1</name>
<feature type="compositionally biased region" description="Polar residues" evidence="6">
    <location>
        <begin position="277"/>
        <end position="298"/>
    </location>
</feature>
<dbReference type="HOGENOM" id="CLU_005965_0_3_1"/>
<dbReference type="InterPro" id="IPR043129">
    <property type="entry name" value="ATPase_NBD"/>
</dbReference>
<reference evidence="8" key="1">
    <citation type="journal article" date="2014" name="Proc. Natl. Acad. Sci. U.S.A.">
        <title>Extensive sampling of basidiomycete genomes demonstrates inadequacy of the white-rot/brown-rot paradigm for wood decay fungi.</title>
        <authorList>
            <person name="Riley R."/>
            <person name="Salamov A.A."/>
            <person name="Brown D.W."/>
            <person name="Nagy L.G."/>
            <person name="Floudas D."/>
            <person name="Held B.W."/>
            <person name="Levasseur A."/>
            <person name="Lombard V."/>
            <person name="Morin E."/>
            <person name="Otillar R."/>
            <person name="Lindquist E.A."/>
            <person name="Sun H."/>
            <person name="LaButti K.M."/>
            <person name="Schmutz J."/>
            <person name="Jabbour D."/>
            <person name="Luo H."/>
            <person name="Baker S.E."/>
            <person name="Pisabarro A.G."/>
            <person name="Walton J.D."/>
            <person name="Blanchette R.A."/>
            <person name="Henrissat B."/>
            <person name="Martin F."/>
            <person name="Cullen D."/>
            <person name="Hibbett D.S."/>
            <person name="Grigoriev I.V."/>
        </authorList>
    </citation>
    <scope>NUCLEOTIDE SEQUENCE [LARGE SCALE GENOMIC DNA]</scope>
    <source>
        <strain evidence="8">PC15</strain>
    </source>
</reference>
<evidence type="ECO:0000256" key="1">
    <source>
        <dbReference type="ARBA" id="ARBA00012554"/>
    </source>
</evidence>
<dbReference type="Proteomes" id="UP000027073">
    <property type="component" value="Unassembled WGS sequence"/>
</dbReference>